<dbReference type="PANTHER" id="PTHR22846:SF2">
    <property type="entry name" value="F-BOX-LIKE_WD REPEAT-CONTAINING PROTEIN EBI"/>
    <property type="match status" value="1"/>
</dbReference>
<dbReference type="STRING" id="1442368.A0A0D2GK17"/>
<gene>
    <name evidence="8" type="ORF">Z517_08724</name>
</gene>
<dbReference type="InterPro" id="IPR024977">
    <property type="entry name" value="Apc4-like_WD40_dom"/>
</dbReference>
<organism evidence="8 9">
    <name type="scientific">Fonsecaea pedrosoi CBS 271.37</name>
    <dbReference type="NCBI Taxonomy" id="1442368"/>
    <lineage>
        <taxon>Eukaryota</taxon>
        <taxon>Fungi</taxon>
        <taxon>Dikarya</taxon>
        <taxon>Ascomycota</taxon>
        <taxon>Pezizomycotina</taxon>
        <taxon>Eurotiomycetes</taxon>
        <taxon>Chaetothyriomycetidae</taxon>
        <taxon>Chaetothyriales</taxon>
        <taxon>Herpotrichiellaceae</taxon>
        <taxon>Fonsecaea</taxon>
    </lineage>
</organism>
<dbReference type="GeneID" id="25308214"/>
<evidence type="ECO:0000256" key="4">
    <source>
        <dbReference type="ARBA" id="ARBA00023242"/>
    </source>
</evidence>
<dbReference type="GO" id="GO:0003714">
    <property type="term" value="F:transcription corepressor activity"/>
    <property type="evidence" value="ECO:0007669"/>
    <property type="project" value="InterPro"/>
</dbReference>
<dbReference type="RefSeq" id="XP_013282693.1">
    <property type="nucleotide sequence ID" value="XM_013427239.1"/>
</dbReference>
<reference evidence="8 9" key="1">
    <citation type="submission" date="2015-01" db="EMBL/GenBank/DDBJ databases">
        <title>The Genome Sequence of Fonsecaea pedrosoi CBS 271.37.</title>
        <authorList>
            <consortium name="The Broad Institute Genomics Platform"/>
            <person name="Cuomo C."/>
            <person name="de Hoog S."/>
            <person name="Gorbushina A."/>
            <person name="Stielow B."/>
            <person name="Teixiera M."/>
            <person name="Abouelleil A."/>
            <person name="Chapman S.B."/>
            <person name="Priest M."/>
            <person name="Young S.K."/>
            <person name="Wortman J."/>
            <person name="Nusbaum C."/>
            <person name="Birren B."/>
        </authorList>
    </citation>
    <scope>NUCLEOTIDE SEQUENCE [LARGE SCALE GENOMIC DNA]</scope>
    <source>
        <strain evidence="8 9">CBS 271.37</strain>
    </source>
</reference>
<dbReference type="AlphaFoldDB" id="A0A0D2GK17"/>
<dbReference type="VEuPathDB" id="FungiDB:Z517_08724"/>
<evidence type="ECO:0000256" key="1">
    <source>
        <dbReference type="ARBA" id="ARBA00004123"/>
    </source>
</evidence>
<evidence type="ECO:0000256" key="5">
    <source>
        <dbReference type="PROSITE-ProRule" id="PRU00221"/>
    </source>
</evidence>
<dbReference type="SUPFAM" id="SSF50978">
    <property type="entry name" value="WD40 repeat-like"/>
    <property type="match status" value="1"/>
</dbReference>
<dbReference type="GO" id="GO:0034967">
    <property type="term" value="C:Set3 complex"/>
    <property type="evidence" value="ECO:0007669"/>
    <property type="project" value="TreeGrafter"/>
</dbReference>
<name>A0A0D2GK17_9EURO</name>
<evidence type="ECO:0000256" key="6">
    <source>
        <dbReference type="SAM" id="MobiDB-lite"/>
    </source>
</evidence>
<feature type="compositionally biased region" description="Basic and acidic residues" evidence="6">
    <location>
        <begin position="120"/>
        <end position="131"/>
    </location>
</feature>
<dbReference type="InterPro" id="IPR015943">
    <property type="entry name" value="WD40/YVTN_repeat-like_dom_sf"/>
</dbReference>
<dbReference type="InterPro" id="IPR045183">
    <property type="entry name" value="Ebi-like"/>
</dbReference>
<dbReference type="Proteomes" id="UP000053029">
    <property type="component" value="Unassembled WGS sequence"/>
</dbReference>
<evidence type="ECO:0000313" key="9">
    <source>
        <dbReference type="Proteomes" id="UP000053029"/>
    </source>
</evidence>
<feature type="region of interest" description="Disordered" evidence="6">
    <location>
        <begin position="118"/>
        <end position="200"/>
    </location>
</feature>
<feature type="region of interest" description="Disordered" evidence="6">
    <location>
        <begin position="213"/>
        <end position="236"/>
    </location>
</feature>
<dbReference type="EMBL" id="KN846973">
    <property type="protein sequence ID" value="KIW78885.1"/>
    <property type="molecule type" value="Genomic_DNA"/>
</dbReference>
<dbReference type="GO" id="GO:0006357">
    <property type="term" value="P:regulation of transcription by RNA polymerase II"/>
    <property type="evidence" value="ECO:0007669"/>
    <property type="project" value="TreeGrafter"/>
</dbReference>
<keyword evidence="2 5" id="KW-0853">WD repeat</keyword>
<dbReference type="Gene3D" id="1.20.960.30">
    <property type="match status" value="1"/>
</dbReference>
<feature type="repeat" description="WD" evidence="5">
    <location>
        <begin position="603"/>
        <end position="643"/>
    </location>
</feature>
<dbReference type="InterPro" id="IPR036322">
    <property type="entry name" value="WD40_repeat_dom_sf"/>
</dbReference>
<protein>
    <recommendedName>
        <fullName evidence="7">Anaphase-promoting complex subunit 4-like WD40 domain-containing protein</fullName>
    </recommendedName>
</protein>
<accession>A0A0D2GK17</accession>
<dbReference type="Gene3D" id="2.130.10.10">
    <property type="entry name" value="YVTN repeat-like/Quinoprotein amine dehydrogenase"/>
    <property type="match status" value="1"/>
</dbReference>
<dbReference type="PANTHER" id="PTHR22846">
    <property type="entry name" value="WD40 REPEAT PROTEIN"/>
    <property type="match status" value="1"/>
</dbReference>
<evidence type="ECO:0000259" key="7">
    <source>
        <dbReference type="Pfam" id="PF12894"/>
    </source>
</evidence>
<dbReference type="HOGENOM" id="CLU_018409_1_0_1"/>
<dbReference type="InterPro" id="IPR001680">
    <property type="entry name" value="WD40_rpt"/>
</dbReference>
<evidence type="ECO:0000256" key="3">
    <source>
        <dbReference type="ARBA" id="ARBA00022737"/>
    </source>
</evidence>
<evidence type="ECO:0000313" key="8">
    <source>
        <dbReference type="EMBL" id="KIW78885.1"/>
    </source>
</evidence>
<feature type="domain" description="Anaphase-promoting complex subunit 4-like WD40" evidence="7">
    <location>
        <begin position="353"/>
        <end position="412"/>
    </location>
</feature>
<dbReference type="Pfam" id="PF12894">
    <property type="entry name" value="ANAPC4_WD40"/>
    <property type="match status" value="1"/>
</dbReference>
<comment type="subcellular location">
    <subcellularLocation>
        <location evidence="1">Nucleus</location>
    </subcellularLocation>
</comment>
<sequence>METDAASTFSAKPPPLTSDQLNYLIWRYLQESGRAAFPGSTAAYERTKPILIGYAEAAVKLQRDWNVNAESLPFAKCVQGHALVSLVQKGLRYHHLSLTIDENGRPSKQLNPSMFFFGPESEKPPRERPDEPIISAPSPIESVTDPRRQPRDGMTNGLQEALAAQPAVKRGRKTAPSSERTGSVARKPSASANRHGHSSAMDVDMLNGHLASHADARSPSATEPGADESGPLTNGIKADERMDIDEDSLAADHHNHEPHIEVVLPTVHTLATGHSVGIQVVPAKVANLSASTTILELPPNPGSEIPKSISRIQWRPGEDNLLTAMGDDFCGFWTAADQVSDAVGSPSFQELLESRDEKSISSMAWEPNGELLAVATFSARFGQIHMFDGQDHSMLEALPASQRAIASLLWLQQGSRLLGLAPYDAETTNPDHGGGSSILLWDLSRLSGLAEPSSVPIPEILVDLDSTFVGGAGIVCAAGENAVYLCRAFTTIAIERKWASDVSEEDQWTFIRCTVQGTRHGESEVILFAASADTGTLWMPAQNVFRRGAHDSPITGLEIRHRIPGTSLPASRHEFATSSMDGTIKVWQYDVMSNSLTSVCKLIIGHGSPIMTLSYSPDGFCLAGASYDAARIWNAEHSHNLMATWKDEQNLWKGAQLKDDDILSTCNSASVDLDTIHPTYHTLAWDGQSKRLAFGLGSQVSIIHPAKFHRAALTCSGCSHAFATMKIFLALASVSSI</sequence>
<keyword evidence="4" id="KW-0539">Nucleus</keyword>
<proteinExistence type="predicted"/>
<evidence type="ECO:0000256" key="2">
    <source>
        <dbReference type="ARBA" id="ARBA00022574"/>
    </source>
</evidence>
<keyword evidence="3" id="KW-0677">Repeat</keyword>
<dbReference type="SMART" id="SM00320">
    <property type="entry name" value="WD40"/>
    <property type="match status" value="4"/>
</dbReference>
<dbReference type="OrthoDB" id="1367865at2759"/>
<dbReference type="Pfam" id="PF00400">
    <property type="entry name" value="WD40"/>
    <property type="match status" value="2"/>
</dbReference>
<dbReference type="PROSITE" id="PS50082">
    <property type="entry name" value="WD_REPEATS_2"/>
    <property type="match status" value="1"/>
</dbReference>
<keyword evidence="9" id="KW-1185">Reference proteome</keyword>